<evidence type="ECO:0000313" key="2">
    <source>
        <dbReference type="Proteomes" id="UP001172386"/>
    </source>
</evidence>
<organism evidence="1 2">
    <name type="scientific">Neophaeococcomyces mojaviensis</name>
    <dbReference type="NCBI Taxonomy" id="3383035"/>
    <lineage>
        <taxon>Eukaryota</taxon>
        <taxon>Fungi</taxon>
        <taxon>Dikarya</taxon>
        <taxon>Ascomycota</taxon>
        <taxon>Pezizomycotina</taxon>
        <taxon>Eurotiomycetes</taxon>
        <taxon>Chaetothyriomycetidae</taxon>
        <taxon>Chaetothyriales</taxon>
        <taxon>Chaetothyriales incertae sedis</taxon>
        <taxon>Neophaeococcomyces</taxon>
    </lineage>
</organism>
<protein>
    <submittedName>
        <fullName evidence="1">Uncharacterized protein</fullName>
    </submittedName>
</protein>
<dbReference type="EMBL" id="JAPDRQ010000046">
    <property type="protein sequence ID" value="KAJ9658866.1"/>
    <property type="molecule type" value="Genomic_DNA"/>
</dbReference>
<keyword evidence="2" id="KW-1185">Reference proteome</keyword>
<name>A0ACC3ABA0_9EURO</name>
<gene>
    <name evidence="1" type="ORF">H2198_003436</name>
</gene>
<comment type="caution">
    <text evidence="1">The sequence shown here is derived from an EMBL/GenBank/DDBJ whole genome shotgun (WGS) entry which is preliminary data.</text>
</comment>
<proteinExistence type="predicted"/>
<evidence type="ECO:0000313" key="1">
    <source>
        <dbReference type="EMBL" id="KAJ9658866.1"/>
    </source>
</evidence>
<reference evidence="1" key="1">
    <citation type="submission" date="2022-10" db="EMBL/GenBank/DDBJ databases">
        <title>Culturing micro-colonial fungi from biological soil crusts in the Mojave desert and describing Neophaeococcomyces mojavensis, and introducing the new genera and species Taxawa tesnikishii.</title>
        <authorList>
            <person name="Kurbessoian T."/>
            <person name="Stajich J.E."/>
        </authorList>
    </citation>
    <scope>NUCLEOTIDE SEQUENCE</scope>
    <source>
        <strain evidence="1">JES_112</strain>
    </source>
</reference>
<dbReference type="Proteomes" id="UP001172386">
    <property type="component" value="Unassembled WGS sequence"/>
</dbReference>
<sequence>MSPESVPNFTTPLNPMYHEEANGPSSIPLTIYDVYKQYHRWVIAWFVKPEVQRRLTVLSANKFDTEKATEALQSTENCLQWLIDAALKSRRPFNRDPYIITQRLFILQFVTMYPISGSSTDALYDLISQPNSESIINIIRQNVNEVLAMNDNTWTKRAVSQLISLDSAFRESLRLAPVVAFGSGRYVGVKGGLTTPVSQTYLPEGSTVAIPSVAIHEARPIMTSQPNTMPSGSVKG</sequence>
<accession>A0ACC3ABA0</accession>